<evidence type="ECO:0000313" key="1">
    <source>
        <dbReference type="EMBL" id="CDI61747.1"/>
    </source>
</evidence>
<dbReference type="Proteomes" id="UP000017247">
    <property type="component" value="Unassembled WGS sequence"/>
</dbReference>
<comment type="caution">
    <text evidence="1">The sequence shown here is derived from an EMBL/GenBank/DDBJ whole genome shotgun (WGS) entry which is preliminary data.</text>
</comment>
<proteinExistence type="predicted"/>
<organism evidence="1">
    <name type="scientific">Lactobacillus helveticus CIRM-BIA 104</name>
    <dbReference type="NCBI Taxonomy" id="1226333"/>
    <lineage>
        <taxon>Bacteria</taxon>
        <taxon>Bacillati</taxon>
        <taxon>Bacillota</taxon>
        <taxon>Bacilli</taxon>
        <taxon>Lactobacillales</taxon>
        <taxon>Lactobacillaceae</taxon>
        <taxon>Lactobacillus</taxon>
    </lineage>
</organism>
<protein>
    <submittedName>
        <fullName evidence="1">Uncharacterized protein</fullName>
    </submittedName>
</protein>
<reference evidence="1" key="1">
    <citation type="submission" date="2013-09" db="EMBL/GenBank/DDBJ databases">
        <title>Draft Genome Sequence of five Lactobacillus helveticus strains CIRM-BIA 101T, 103, 104, 951 and 953 isolated from milk product.</title>
        <authorList>
            <person name="Valence F."/>
            <person name="Chuat V."/>
            <person name="Ma L."/>
            <person name="Creno S."/>
            <person name="Falentin H."/>
            <person name="Lortal S."/>
            <person name="Bizet C."/>
            <person name="Clermont D."/>
            <person name="Loux V."/>
            <person name="Bouchier C."/>
            <person name="Cousin S."/>
        </authorList>
    </citation>
    <scope>NUCLEOTIDE SEQUENCE [LARGE SCALE GENOMIC DNA]</scope>
    <source>
        <strain evidence="1">CIRM-BIA 104</strain>
    </source>
</reference>
<gene>
    <name evidence="1" type="ORF">LHCIRMBIA104_00537</name>
</gene>
<sequence>MDFNCILRPIIHQM</sequence>
<dbReference type="HOGENOM" id="CLU_3434982_0_0_9"/>
<accession>U6FCP5</accession>
<dbReference type="EMBL" id="CBUL010000232">
    <property type="protein sequence ID" value="CDI61747.1"/>
    <property type="molecule type" value="Genomic_DNA"/>
</dbReference>
<name>U6FCP5_LACHE</name>